<dbReference type="Proteomes" id="UP000694402">
    <property type="component" value="Unassembled WGS sequence"/>
</dbReference>
<feature type="compositionally biased region" description="Basic and acidic residues" evidence="2">
    <location>
        <begin position="871"/>
        <end position="943"/>
    </location>
</feature>
<proteinExistence type="predicted"/>
<dbReference type="InterPro" id="IPR015425">
    <property type="entry name" value="FH2_Formin"/>
</dbReference>
<feature type="compositionally biased region" description="Pro residues" evidence="2">
    <location>
        <begin position="577"/>
        <end position="589"/>
    </location>
</feature>
<evidence type="ECO:0000313" key="5">
    <source>
        <dbReference type="Proteomes" id="UP000694402"/>
    </source>
</evidence>
<feature type="region of interest" description="Disordered" evidence="2">
    <location>
        <begin position="566"/>
        <end position="627"/>
    </location>
</feature>
<dbReference type="AlphaFoldDB" id="A0AAZ3PCZ7"/>
<dbReference type="RefSeq" id="XP_042165676.1">
    <property type="nucleotide sequence ID" value="XM_042309742.1"/>
</dbReference>
<feature type="compositionally biased region" description="Pro residues" evidence="2">
    <location>
        <begin position="87"/>
        <end position="99"/>
    </location>
</feature>
<feature type="compositionally biased region" description="Low complexity" evidence="2">
    <location>
        <begin position="777"/>
        <end position="807"/>
    </location>
</feature>
<evidence type="ECO:0000256" key="1">
    <source>
        <dbReference type="SAM" id="Coils"/>
    </source>
</evidence>
<dbReference type="PANTHER" id="PTHR46345:SF10">
    <property type="entry name" value="FORMIN-J"/>
    <property type="match status" value="1"/>
</dbReference>
<feature type="region of interest" description="Disordered" evidence="2">
    <location>
        <begin position="1009"/>
        <end position="1036"/>
    </location>
</feature>
<feature type="domain" description="FH2" evidence="3">
    <location>
        <begin position="104"/>
        <end position="499"/>
    </location>
</feature>
<keyword evidence="5" id="KW-1185">Reference proteome</keyword>
<dbReference type="PROSITE" id="PS51444">
    <property type="entry name" value="FH2"/>
    <property type="match status" value="1"/>
</dbReference>
<feature type="region of interest" description="Disordered" evidence="2">
    <location>
        <begin position="64"/>
        <end position="105"/>
    </location>
</feature>
<dbReference type="Ensembl" id="ENSOTST00005122182.1">
    <property type="protein sequence ID" value="ENSOTSP00005114365.1"/>
    <property type="gene ID" value="ENSOTSG00005056876.1"/>
</dbReference>
<gene>
    <name evidence="4" type="primary">LOC121841424</name>
</gene>
<feature type="region of interest" description="Disordered" evidence="2">
    <location>
        <begin position="769"/>
        <end position="943"/>
    </location>
</feature>
<reference evidence="4" key="3">
    <citation type="submission" date="2025-09" db="UniProtKB">
        <authorList>
            <consortium name="Ensembl"/>
        </authorList>
    </citation>
    <scope>IDENTIFICATION</scope>
</reference>
<evidence type="ECO:0000259" key="3">
    <source>
        <dbReference type="PROSITE" id="PS51444"/>
    </source>
</evidence>
<feature type="coiled-coil region" evidence="1">
    <location>
        <begin position="471"/>
        <end position="502"/>
    </location>
</feature>
<sequence>MGRGSLIYVSASGSGAWTVRKCSSFPGATPHICAHLWPFNEAPLPNSCDPRIEVTYMDHLSELTSLSPPTSMSSPPPPNMSHTPHPTMSPPPPPPPPLPGGLQNSRDVLQRSKLRNLNWDLIPKEKVEGRQSVWNSPDEFHFDLSSLDELFGQQKRSRPPKKDGSLRHGLRPIGSPLRNAPEKVSLLDGKRSMNVGIFLRQFKSAVREIVEDIRQGNGQHYGSEMLSELCKMLPETEEERRLRAYRGERSHLEDPDLFMLLLVEVPSYRLRLDAMILQQEFDPALSSLCVSARCLVSAATELLSCPELHSILRLVLRAGNYMNAGGYAGNAAGFRIASLLKLADTKANKPGMNLLHYVAMEAVRKDPTLLSFPLKLSHVGLASRLSVDVVQGDLSQLCSRLTGLERRIQTEPVLQQQIKYFLQSAEGRLEEAEVEVEALLQAQQDLLDFFCEDDVTFKLEEACSIFYSFNIRFQKAVEENAKRELQEQKRAERERLERDRDGTVRRRSIATCSALEVGLRDIQQEDLESTLERSLYHTWQSRHNVRSPDSRLRAMSPTLHNLLENINDDDTTESCDTPPPTLAHSPPPPKTKHQQTVSAPPSNPTNSMSAKPAKETTPPVDSPQSPLESADLLKHVASKVVNQQCSLQEMSDPEKQHDTASAQPTTKGQSQKPGEWERLYSCMGDTVVCHTLVTGLCSYKNLSQTQPWEEPTEGSHCFLRLRDKQVRAASPQVHKAAAPQVHKAAAAQVHKAAAPQVQGDNVQNKKVRTPASGLQRTIPRTRASTPSTSPTSTLSSTASAIPTPTASVIPKMQGRSEAASTWSSRLPLRNSVRSPTPITSRDHSEVSPEGIVRGKMQSLNEQTKKKHPLRRLLEKAKPNEKEREKIKKERELESEREREREGVRKERESEKEKKRVKEREKVKEKEKEKERKMAKEKVQMKTKLKGKEKEVKVEPVMESALCVSKQLPLHPDFHTSLPRRALQASVTTSAKVIRCALMAAAAVNKDRSSQSAVSKTTAIKLPGPRSKLPIPLSMWK</sequence>
<dbReference type="Pfam" id="PF02181">
    <property type="entry name" value="FH2"/>
    <property type="match status" value="1"/>
</dbReference>
<accession>A0AAZ3PCZ7</accession>
<evidence type="ECO:0000256" key="2">
    <source>
        <dbReference type="SAM" id="MobiDB-lite"/>
    </source>
</evidence>
<dbReference type="GeneID" id="121841424"/>
<reference evidence="5" key="1">
    <citation type="journal article" date="2018" name="PLoS ONE">
        <title>Chinook salmon (Oncorhynchus tshawytscha) genome and transcriptome.</title>
        <authorList>
            <person name="Christensen K.A."/>
            <person name="Leong J.S."/>
            <person name="Sakhrani D."/>
            <person name="Biagi C.A."/>
            <person name="Minkley D.R."/>
            <person name="Withler R.E."/>
            <person name="Rondeau E.B."/>
            <person name="Koop B.F."/>
            <person name="Devlin R.H."/>
        </authorList>
    </citation>
    <scope>NUCLEOTIDE SEQUENCE [LARGE SCALE GENOMIC DNA]</scope>
</reference>
<feature type="region of interest" description="Disordered" evidence="2">
    <location>
        <begin position="152"/>
        <end position="181"/>
    </location>
</feature>
<dbReference type="SMART" id="SM00498">
    <property type="entry name" value="FH2"/>
    <property type="match status" value="1"/>
</dbReference>
<dbReference type="PANTHER" id="PTHR46345">
    <property type="entry name" value="INVERTED FORMIN-2"/>
    <property type="match status" value="1"/>
</dbReference>
<feature type="region of interest" description="Disordered" evidence="2">
    <location>
        <begin position="647"/>
        <end position="674"/>
    </location>
</feature>
<protein>
    <recommendedName>
        <fullName evidence="3">FH2 domain-containing protein</fullName>
    </recommendedName>
</protein>
<dbReference type="KEGG" id="otw:121841424"/>
<evidence type="ECO:0000313" key="4">
    <source>
        <dbReference type="Ensembl" id="ENSOTSP00005114365.1"/>
    </source>
</evidence>
<feature type="compositionally biased region" description="Low complexity" evidence="2">
    <location>
        <begin position="64"/>
        <end position="73"/>
    </location>
</feature>
<feature type="compositionally biased region" description="Polar residues" evidence="2">
    <location>
        <begin position="594"/>
        <end position="609"/>
    </location>
</feature>
<dbReference type="GeneTree" id="ENSGT00940000155128"/>
<reference evidence="4" key="2">
    <citation type="submission" date="2025-08" db="UniProtKB">
        <authorList>
            <consortium name="Ensembl"/>
        </authorList>
    </citation>
    <scope>IDENTIFICATION</scope>
</reference>
<name>A0AAZ3PCZ7_ONCTS</name>
<organism evidence="4 5">
    <name type="scientific">Oncorhynchus tshawytscha</name>
    <name type="common">Chinook salmon</name>
    <name type="synonym">Salmo tshawytscha</name>
    <dbReference type="NCBI Taxonomy" id="74940"/>
    <lineage>
        <taxon>Eukaryota</taxon>
        <taxon>Metazoa</taxon>
        <taxon>Chordata</taxon>
        <taxon>Craniata</taxon>
        <taxon>Vertebrata</taxon>
        <taxon>Euteleostomi</taxon>
        <taxon>Actinopterygii</taxon>
        <taxon>Neopterygii</taxon>
        <taxon>Teleostei</taxon>
        <taxon>Protacanthopterygii</taxon>
        <taxon>Salmoniformes</taxon>
        <taxon>Salmonidae</taxon>
        <taxon>Salmoninae</taxon>
        <taxon>Oncorhynchus</taxon>
    </lineage>
</organism>
<feature type="compositionally biased region" description="Polar residues" evidence="2">
    <location>
        <begin position="659"/>
        <end position="672"/>
    </location>
</feature>
<keyword evidence="1" id="KW-0175">Coiled coil</keyword>